<dbReference type="FunFam" id="1.25.10.10:FF:000027">
    <property type="entry name" value="Importin subunit beta-1"/>
    <property type="match status" value="1"/>
</dbReference>
<dbReference type="InterPro" id="IPR040122">
    <property type="entry name" value="Importin_beta"/>
</dbReference>
<evidence type="ECO:0000256" key="5">
    <source>
        <dbReference type="ARBA" id="ARBA00022490"/>
    </source>
</evidence>
<dbReference type="STRING" id="2880.D8LEE3"/>
<dbReference type="GO" id="GO:0006606">
    <property type="term" value="P:protein import into nucleus"/>
    <property type="evidence" value="ECO:0007669"/>
    <property type="project" value="InterPro"/>
</dbReference>
<evidence type="ECO:0000256" key="4">
    <source>
        <dbReference type="ARBA" id="ARBA00022448"/>
    </source>
</evidence>
<evidence type="ECO:0000256" key="2">
    <source>
        <dbReference type="ARBA" id="ARBA00004496"/>
    </source>
</evidence>
<dbReference type="FunCoup" id="D8LEE3">
    <property type="interactions" value="580"/>
</dbReference>
<keyword evidence="8" id="KW-0539">Nucleus</keyword>
<organism evidence="10 11">
    <name type="scientific">Ectocarpus siliculosus</name>
    <name type="common">Brown alga</name>
    <name type="synonym">Conferva siliculosa</name>
    <dbReference type="NCBI Taxonomy" id="2880"/>
    <lineage>
        <taxon>Eukaryota</taxon>
        <taxon>Sar</taxon>
        <taxon>Stramenopiles</taxon>
        <taxon>Ochrophyta</taxon>
        <taxon>PX clade</taxon>
        <taxon>Phaeophyceae</taxon>
        <taxon>Ectocarpales</taxon>
        <taxon>Ectocarpaceae</taxon>
        <taxon>Ectocarpus</taxon>
    </lineage>
</organism>
<dbReference type="Gene3D" id="1.25.10.10">
    <property type="entry name" value="Leucine-rich Repeat Variant"/>
    <property type="match status" value="1"/>
</dbReference>
<dbReference type="OrthoDB" id="10263328at2759"/>
<dbReference type="EMBL" id="FN649760">
    <property type="protein sequence ID" value="CBN74229.1"/>
    <property type="molecule type" value="Genomic_DNA"/>
</dbReference>
<comment type="subcellular location">
    <subcellularLocation>
        <location evidence="2">Cytoplasm</location>
    </subcellularLocation>
    <subcellularLocation>
        <location evidence="1">Nucleus envelope</location>
    </subcellularLocation>
</comment>
<comment type="similarity">
    <text evidence="3">Belongs to the importin beta family. Importin beta-1 subfamily.</text>
</comment>
<reference evidence="10 11" key="1">
    <citation type="journal article" date="2010" name="Nature">
        <title>The Ectocarpus genome and the independent evolution of multicellularity in brown algae.</title>
        <authorList>
            <person name="Cock J.M."/>
            <person name="Sterck L."/>
            <person name="Rouze P."/>
            <person name="Scornet D."/>
            <person name="Allen A.E."/>
            <person name="Amoutzias G."/>
            <person name="Anthouard V."/>
            <person name="Artiguenave F."/>
            <person name="Aury J.M."/>
            <person name="Badger J.H."/>
            <person name="Beszteri B."/>
            <person name="Billiau K."/>
            <person name="Bonnet E."/>
            <person name="Bothwell J.H."/>
            <person name="Bowler C."/>
            <person name="Boyen C."/>
            <person name="Brownlee C."/>
            <person name="Carrano C.J."/>
            <person name="Charrier B."/>
            <person name="Cho G.Y."/>
            <person name="Coelho S.M."/>
            <person name="Collen J."/>
            <person name="Corre E."/>
            <person name="Da Silva C."/>
            <person name="Delage L."/>
            <person name="Delaroque N."/>
            <person name="Dittami S.M."/>
            <person name="Doulbeau S."/>
            <person name="Elias M."/>
            <person name="Farnham G."/>
            <person name="Gachon C.M."/>
            <person name="Gschloessl B."/>
            <person name="Heesch S."/>
            <person name="Jabbari K."/>
            <person name="Jubin C."/>
            <person name="Kawai H."/>
            <person name="Kimura K."/>
            <person name="Kloareg B."/>
            <person name="Kupper F.C."/>
            <person name="Lang D."/>
            <person name="Le Bail A."/>
            <person name="Leblanc C."/>
            <person name="Lerouge P."/>
            <person name="Lohr M."/>
            <person name="Lopez P.J."/>
            <person name="Martens C."/>
            <person name="Maumus F."/>
            <person name="Michel G."/>
            <person name="Miranda-Saavedra D."/>
            <person name="Morales J."/>
            <person name="Moreau H."/>
            <person name="Motomura T."/>
            <person name="Nagasato C."/>
            <person name="Napoli C.A."/>
            <person name="Nelson D.R."/>
            <person name="Nyvall-Collen P."/>
            <person name="Peters A.F."/>
            <person name="Pommier C."/>
            <person name="Potin P."/>
            <person name="Poulain J."/>
            <person name="Quesneville H."/>
            <person name="Read B."/>
            <person name="Rensing S.A."/>
            <person name="Ritter A."/>
            <person name="Rousvoal S."/>
            <person name="Samanta M."/>
            <person name="Samson G."/>
            <person name="Schroeder D.C."/>
            <person name="Segurens B."/>
            <person name="Strittmatter M."/>
            <person name="Tonon T."/>
            <person name="Tregear J.W."/>
            <person name="Valentin K."/>
            <person name="von Dassow P."/>
            <person name="Yamagishi T."/>
            <person name="Van de Peer Y."/>
            <person name="Wincker P."/>
        </authorList>
    </citation>
    <scope>NUCLEOTIDE SEQUENCE [LARGE SCALE GENOMIC DNA]</scope>
    <source>
        <strain evidence="11">Ec32 / CCAP1310/4</strain>
    </source>
</reference>
<name>D8LEE3_ECTSI</name>
<evidence type="ECO:0000256" key="7">
    <source>
        <dbReference type="ARBA" id="ARBA00022927"/>
    </source>
</evidence>
<proteinExistence type="inferred from homology"/>
<dbReference type="Pfam" id="PF13513">
    <property type="entry name" value="HEAT_EZ"/>
    <property type="match status" value="1"/>
</dbReference>
<keyword evidence="6" id="KW-0677">Repeat</keyword>
<evidence type="ECO:0000259" key="9">
    <source>
        <dbReference type="PROSITE" id="PS50166"/>
    </source>
</evidence>
<sequence length="859" mass="94377">MDLVTLLGNCQNPDHATRKQAEDALEQAGNSNMGELMLRLVVELANEQQSEVIRQQAGLYIKVQLSAEEEAIRAHKLQQWAMLDEATKAQIKAGSMQTLHSPVAGPRSTAALIVGKMGAIELPQDKWPELLPTLLGNVTGEFEERVKVATLQALGYMCDDWEPEDMNEGQSNQILTCIVDGMRPDRPPAIRGAAARALINSLDFTRSNFETQQERDVIMQVVCEATQCADANVRKAAYEAIWTIATLYYDRLQAYMQPLFELTLETIRKDQEDVALNAMEFWSSLCDEELEIMDENAYEREPGTSRVSQNYVKLALKSLMPVVLETLSKQDEDSADDLEHWDLAKAGATCLRLIAQLVDDDVVDQMVPFVTENIQSANWRQREAAVMAFGAVLEGPTVEKLSPLVQSAMPILIGLMRDPHVMVKDSATWTIGKICELHGPSIPADVLTPLVEALLLALKDTPRVCSKACFALHNFGDQFEDSRDAETNALSPYLTALVQELLLATQRDDGSDANLRSEAVEAMNVLIKNSARDMVEVVRSTLQVVLSQLEQSFSAPVLTAEDRDRLQGLQSLLCGNLQVICIKFGKEVVPYSDRIMNILVEVFKNKQAVAQEEAFMAVGALADQMEKAFINYMEAFLPILTQGLSNNAEYQVCIVATGVVGDLCRALEKDILPYCEHIMVWLMFNLEGANINRDVKPVVLACLGDIALAIQGEFRHYLEPTMNMLAQAQGVCGSTAGQDEDMVDYINVLRESVLEAYSGIVQGLNEENNNQTHALVPSLPALMTFLEQLAADTNKDDDVLKTAIGVVGDLAQGLGAAQAPNLRTPGVLALLREGQSTGHDEAIIALANWASEQVGQPGA</sequence>
<evidence type="ECO:0000256" key="8">
    <source>
        <dbReference type="ARBA" id="ARBA00023242"/>
    </source>
</evidence>
<accession>D8LEE3</accession>
<dbReference type="GO" id="GO:0031267">
    <property type="term" value="F:small GTPase binding"/>
    <property type="evidence" value="ECO:0007669"/>
    <property type="project" value="InterPro"/>
</dbReference>
<dbReference type="eggNOG" id="KOG1241">
    <property type="taxonomic scope" value="Eukaryota"/>
</dbReference>
<dbReference type="GO" id="GO:0005737">
    <property type="term" value="C:cytoplasm"/>
    <property type="evidence" value="ECO:0007669"/>
    <property type="project" value="UniProtKB-SubCell"/>
</dbReference>
<keyword evidence="11" id="KW-1185">Reference proteome</keyword>
<dbReference type="InterPro" id="IPR058584">
    <property type="entry name" value="IMB1_TNPO1-like_TPR"/>
</dbReference>
<gene>
    <name evidence="10" type="ORF">Esi_0013_0190</name>
</gene>
<evidence type="ECO:0000256" key="3">
    <source>
        <dbReference type="ARBA" id="ARBA00010907"/>
    </source>
</evidence>
<dbReference type="InParanoid" id="D8LEE3"/>
<feature type="domain" description="Importin N-terminal" evidence="9">
    <location>
        <begin position="21"/>
        <end position="101"/>
    </location>
</feature>
<dbReference type="InterPro" id="IPR000225">
    <property type="entry name" value="Armadillo"/>
</dbReference>
<evidence type="ECO:0000313" key="10">
    <source>
        <dbReference type="EMBL" id="CBN74229.1"/>
    </source>
</evidence>
<evidence type="ECO:0000256" key="6">
    <source>
        <dbReference type="ARBA" id="ARBA00022737"/>
    </source>
</evidence>
<dbReference type="SMART" id="SM00913">
    <property type="entry name" value="IBN_N"/>
    <property type="match status" value="1"/>
</dbReference>
<dbReference type="Pfam" id="PF25574">
    <property type="entry name" value="TPR_IMB1"/>
    <property type="match status" value="1"/>
</dbReference>
<keyword evidence="4" id="KW-0813">Transport</keyword>
<dbReference type="GO" id="GO:0005635">
    <property type="term" value="C:nuclear envelope"/>
    <property type="evidence" value="ECO:0007669"/>
    <property type="project" value="UniProtKB-SubCell"/>
</dbReference>
<dbReference type="SMART" id="SM00185">
    <property type="entry name" value="ARM"/>
    <property type="match status" value="5"/>
</dbReference>
<protein>
    <recommendedName>
        <fullName evidence="9">Importin N-terminal domain-containing protein</fullName>
    </recommendedName>
</protein>
<evidence type="ECO:0000313" key="11">
    <source>
        <dbReference type="Proteomes" id="UP000002630"/>
    </source>
</evidence>
<dbReference type="Proteomes" id="UP000002630">
    <property type="component" value="Unassembled WGS sequence"/>
</dbReference>
<evidence type="ECO:0000256" key="1">
    <source>
        <dbReference type="ARBA" id="ARBA00004259"/>
    </source>
</evidence>
<dbReference type="PANTHER" id="PTHR10527">
    <property type="entry name" value="IMPORTIN BETA"/>
    <property type="match status" value="1"/>
</dbReference>
<dbReference type="AlphaFoldDB" id="D8LEE3"/>
<dbReference type="SUPFAM" id="SSF48371">
    <property type="entry name" value="ARM repeat"/>
    <property type="match status" value="1"/>
</dbReference>
<dbReference type="PROSITE" id="PS50166">
    <property type="entry name" value="IMPORTIN_B_NT"/>
    <property type="match status" value="1"/>
</dbReference>
<dbReference type="InterPro" id="IPR011989">
    <property type="entry name" value="ARM-like"/>
</dbReference>
<dbReference type="InterPro" id="IPR016024">
    <property type="entry name" value="ARM-type_fold"/>
</dbReference>
<keyword evidence="7" id="KW-0653">Protein transport</keyword>
<dbReference type="InterPro" id="IPR001494">
    <property type="entry name" value="Importin-beta_N"/>
</dbReference>
<keyword evidence="5" id="KW-0963">Cytoplasm</keyword>